<keyword evidence="2" id="KW-0479">Metal-binding</keyword>
<dbReference type="RefSeq" id="WP_148738536.1">
    <property type="nucleotide sequence ID" value="NZ_VSTH01000021.1"/>
</dbReference>
<feature type="domain" description="Amidohydrolase-related" evidence="5">
    <location>
        <begin position="46"/>
        <end position="426"/>
    </location>
</feature>
<dbReference type="GO" id="GO:0050416">
    <property type="term" value="F:formimidoylglutamate deiminase activity"/>
    <property type="evidence" value="ECO:0007669"/>
    <property type="project" value="UniProtKB-EC"/>
</dbReference>
<dbReference type="NCBIfam" id="NF006683">
    <property type="entry name" value="PRK09229.1-4"/>
    <property type="match status" value="1"/>
</dbReference>
<dbReference type="InterPro" id="IPR010252">
    <property type="entry name" value="HutF"/>
</dbReference>
<evidence type="ECO:0000313" key="8">
    <source>
        <dbReference type="Proteomes" id="UP000324797"/>
    </source>
</evidence>
<dbReference type="NCBIfam" id="NF006681">
    <property type="entry name" value="PRK09229.1-2"/>
    <property type="match status" value="1"/>
</dbReference>
<dbReference type="Pfam" id="PF22429">
    <property type="entry name" value="HutF_N"/>
    <property type="match status" value="1"/>
</dbReference>
<dbReference type="Gene3D" id="2.30.40.10">
    <property type="entry name" value="Urease, subunit C, domain 1"/>
    <property type="match status" value="1"/>
</dbReference>
<sequence>MTRLHFASALLPAGWANDVRVVVTAGAIAAVTPGAAPAAGDERHHIALPGLASLHSHAFQRGMAGLAELRGSSTDTFWTWRETMYRFALEMTPDDVAAVATLLYVEMLEQGFSRVGEFHYLHHDRDGSPYADLAEMAARIAQASEASGIGLTLLPSFYAHGSFGGAAPHAGQRRFICSVDRFAALMAASRKAIAKLPGANIGIAPHSLRAVTPEELTAIIPLADGGPVHIHAAEQVKEVEDCLAWSDRRPVQWLLEHAPVDQRWCLIHATHTTSEEVSAFARTGAVAGLCPITEASLGDGIFPAREFLDAGGAFGVGTDSNVLVGVADELRQLEYGQRLKHRERNVLSGGPGVSTGRALFDHALAGGARALAQETVGLAPGARADIVTLDTAHPSLAGRSRDAVIDGWIFAAGSGAIDCVWAGGTKVVEGGRHRLRQSARERFNASVRRLVA</sequence>
<dbReference type="InterPro" id="IPR051607">
    <property type="entry name" value="Metallo-dep_hydrolases"/>
</dbReference>
<dbReference type="SUPFAM" id="SSF51556">
    <property type="entry name" value="Metallo-dependent hydrolases"/>
    <property type="match status" value="1"/>
</dbReference>
<name>A0A5S4YU46_9BRAD</name>
<dbReference type="SUPFAM" id="SSF51338">
    <property type="entry name" value="Composite domain of metallo-dependent hydrolases"/>
    <property type="match status" value="1"/>
</dbReference>
<dbReference type="Pfam" id="PF01979">
    <property type="entry name" value="Amidohydro_1"/>
    <property type="match status" value="1"/>
</dbReference>
<dbReference type="GO" id="GO:0019239">
    <property type="term" value="F:deaminase activity"/>
    <property type="evidence" value="ECO:0007669"/>
    <property type="project" value="TreeGrafter"/>
</dbReference>
<evidence type="ECO:0000256" key="4">
    <source>
        <dbReference type="ARBA" id="ARBA00022833"/>
    </source>
</evidence>
<evidence type="ECO:0000256" key="3">
    <source>
        <dbReference type="ARBA" id="ARBA00022801"/>
    </source>
</evidence>
<keyword evidence="3 7" id="KW-0378">Hydrolase</keyword>
<evidence type="ECO:0000259" key="5">
    <source>
        <dbReference type="Pfam" id="PF01979"/>
    </source>
</evidence>
<keyword evidence="8" id="KW-1185">Reference proteome</keyword>
<dbReference type="InterPro" id="IPR006680">
    <property type="entry name" value="Amidohydro-rel"/>
</dbReference>
<gene>
    <name evidence="7" type="ORF">FXV83_07410</name>
</gene>
<evidence type="ECO:0000256" key="2">
    <source>
        <dbReference type="ARBA" id="ARBA00022723"/>
    </source>
</evidence>
<dbReference type="PANTHER" id="PTHR11271">
    <property type="entry name" value="GUANINE DEAMINASE"/>
    <property type="match status" value="1"/>
</dbReference>
<dbReference type="InterPro" id="IPR055156">
    <property type="entry name" value="HutF-like_N"/>
</dbReference>
<dbReference type="GO" id="GO:0046872">
    <property type="term" value="F:metal ion binding"/>
    <property type="evidence" value="ECO:0007669"/>
    <property type="project" value="UniProtKB-KW"/>
</dbReference>
<feature type="domain" description="Formimidoylglutamate deiminase N-terminal" evidence="6">
    <location>
        <begin position="1"/>
        <end position="44"/>
    </location>
</feature>
<dbReference type="InterPro" id="IPR011059">
    <property type="entry name" value="Metal-dep_hydrolase_composite"/>
</dbReference>
<dbReference type="Proteomes" id="UP000324797">
    <property type="component" value="Unassembled WGS sequence"/>
</dbReference>
<evidence type="ECO:0000259" key="6">
    <source>
        <dbReference type="Pfam" id="PF22429"/>
    </source>
</evidence>
<dbReference type="NCBIfam" id="NF006684">
    <property type="entry name" value="PRK09229.1-5"/>
    <property type="match status" value="1"/>
</dbReference>
<comment type="cofactor">
    <cofactor evidence="1">
        <name>Zn(2+)</name>
        <dbReference type="ChEBI" id="CHEBI:29105"/>
    </cofactor>
</comment>
<dbReference type="NCBIfam" id="TIGR02022">
    <property type="entry name" value="hutF"/>
    <property type="match status" value="1"/>
</dbReference>
<dbReference type="GO" id="GO:0005829">
    <property type="term" value="C:cytosol"/>
    <property type="evidence" value="ECO:0007669"/>
    <property type="project" value="TreeGrafter"/>
</dbReference>
<dbReference type="EC" id="3.5.3.13" evidence="7"/>
<protein>
    <submittedName>
        <fullName evidence="7">Formimidoylglutamate deiminase</fullName>
        <ecNumber evidence="7">3.5.3.13</ecNumber>
    </submittedName>
</protein>
<evidence type="ECO:0000256" key="1">
    <source>
        <dbReference type="ARBA" id="ARBA00001947"/>
    </source>
</evidence>
<dbReference type="AlphaFoldDB" id="A0A5S4YU46"/>
<dbReference type="InterPro" id="IPR032466">
    <property type="entry name" value="Metal_Hydrolase"/>
</dbReference>
<comment type="caution">
    <text evidence="7">The sequence shown here is derived from an EMBL/GenBank/DDBJ whole genome shotgun (WGS) entry which is preliminary data.</text>
</comment>
<dbReference type="EMBL" id="VSTH01000021">
    <property type="protein sequence ID" value="TYO67027.1"/>
    <property type="molecule type" value="Genomic_DNA"/>
</dbReference>
<keyword evidence="4" id="KW-0862">Zinc</keyword>
<dbReference type="PANTHER" id="PTHR11271:SF48">
    <property type="entry name" value="AMIDOHYDROLASE-RELATED DOMAIN-CONTAINING PROTEIN"/>
    <property type="match status" value="1"/>
</dbReference>
<reference evidence="7 8" key="1">
    <citation type="submission" date="2019-08" db="EMBL/GenBank/DDBJ databases">
        <title>Bradyrhizobium hipponensis sp. nov., a rhizobium isolated from a Lupinus angustifolius root nodule in Tunisia.</title>
        <authorList>
            <person name="Off K."/>
            <person name="Rejili M."/>
            <person name="Mars M."/>
            <person name="Brachmann A."/>
            <person name="Marin M."/>
        </authorList>
    </citation>
    <scope>NUCLEOTIDE SEQUENCE [LARGE SCALE GENOMIC DNA]</scope>
    <source>
        <strain evidence="8">aSej3</strain>
    </source>
</reference>
<dbReference type="Gene3D" id="3.20.20.140">
    <property type="entry name" value="Metal-dependent hydrolases"/>
    <property type="match status" value="1"/>
</dbReference>
<proteinExistence type="predicted"/>
<organism evidence="7 8">
    <name type="scientific">Bradyrhizobium hipponense</name>
    <dbReference type="NCBI Taxonomy" id="2605638"/>
    <lineage>
        <taxon>Bacteria</taxon>
        <taxon>Pseudomonadati</taxon>
        <taxon>Pseudomonadota</taxon>
        <taxon>Alphaproteobacteria</taxon>
        <taxon>Hyphomicrobiales</taxon>
        <taxon>Nitrobacteraceae</taxon>
        <taxon>Bradyrhizobium</taxon>
    </lineage>
</organism>
<dbReference type="CDD" id="cd01313">
    <property type="entry name" value="Met_dep_hydrolase_E"/>
    <property type="match status" value="1"/>
</dbReference>
<accession>A0A5S4YU46</accession>
<evidence type="ECO:0000313" key="7">
    <source>
        <dbReference type="EMBL" id="TYO67027.1"/>
    </source>
</evidence>